<evidence type="ECO:0000313" key="2">
    <source>
        <dbReference type="Proteomes" id="UP000611796"/>
    </source>
</evidence>
<comment type="caution">
    <text evidence="1">The sequence shown here is derived from an EMBL/GenBank/DDBJ whole genome shotgun (WGS) entry which is preliminary data.</text>
</comment>
<keyword evidence="2" id="KW-1185">Reference proteome</keyword>
<gene>
    <name evidence="1" type="ORF">H8891_14740</name>
</gene>
<accession>A0ABR7K7E6</accession>
<sequence length="53" mass="6116">MNFKIEKDNAKYKKIIIAIIAVFLILSGSMSVVKGDIHRIKNKIINLHEYRGM</sequence>
<proteinExistence type="predicted"/>
<organism evidence="1 2">
    <name type="scientific">Paeniclostridium hominis</name>
    <dbReference type="NCBI Taxonomy" id="2764329"/>
    <lineage>
        <taxon>Bacteria</taxon>
        <taxon>Bacillati</taxon>
        <taxon>Bacillota</taxon>
        <taxon>Clostridia</taxon>
        <taxon>Peptostreptococcales</taxon>
        <taxon>Peptostreptococcaceae</taxon>
        <taxon>Paeniclostridium</taxon>
    </lineage>
</organism>
<evidence type="ECO:0000313" key="1">
    <source>
        <dbReference type="EMBL" id="MBC6005039.1"/>
    </source>
</evidence>
<protein>
    <submittedName>
        <fullName evidence="1">Uncharacterized protein</fullName>
    </submittedName>
</protein>
<dbReference type="RefSeq" id="WP_187006991.1">
    <property type="nucleotide sequence ID" value="NZ_JACRWD010000016.1"/>
</dbReference>
<reference evidence="1 2" key="1">
    <citation type="submission" date="2020-08" db="EMBL/GenBank/DDBJ databases">
        <authorList>
            <person name="Liu C."/>
            <person name="Sun Q."/>
        </authorList>
    </citation>
    <scope>NUCLEOTIDE SEQUENCE [LARGE SCALE GENOMIC DNA]</scope>
    <source>
        <strain evidence="1 2">NSJ-45</strain>
    </source>
</reference>
<dbReference type="EMBL" id="JACRWD010000016">
    <property type="protein sequence ID" value="MBC6005039.1"/>
    <property type="molecule type" value="Genomic_DNA"/>
</dbReference>
<dbReference type="Proteomes" id="UP000611796">
    <property type="component" value="Unassembled WGS sequence"/>
</dbReference>
<name>A0ABR7K7E6_9FIRM</name>